<evidence type="ECO:0000313" key="2">
    <source>
        <dbReference type="EMBL" id="GBP27249.1"/>
    </source>
</evidence>
<accession>A0A4C1ULP8</accession>
<feature type="region of interest" description="Disordered" evidence="1">
    <location>
        <begin position="1"/>
        <end position="25"/>
    </location>
</feature>
<gene>
    <name evidence="2" type="ORF">EVAR_77263_1</name>
</gene>
<evidence type="ECO:0000256" key="1">
    <source>
        <dbReference type="SAM" id="MobiDB-lite"/>
    </source>
</evidence>
<dbReference type="AlphaFoldDB" id="A0A4C1ULP8"/>
<protein>
    <submittedName>
        <fullName evidence="2">Uncharacterized protein</fullName>
    </submittedName>
</protein>
<dbReference type="EMBL" id="BGZK01000191">
    <property type="protein sequence ID" value="GBP27249.1"/>
    <property type="molecule type" value="Genomic_DNA"/>
</dbReference>
<proteinExistence type="predicted"/>
<feature type="compositionally biased region" description="Polar residues" evidence="1">
    <location>
        <begin position="9"/>
        <end position="18"/>
    </location>
</feature>
<keyword evidence="3" id="KW-1185">Reference proteome</keyword>
<comment type="caution">
    <text evidence="2">The sequence shown here is derived from an EMBL/GenBank/DDBJ whole genome shotgun (WGS) entry which is preliminary data.</text>
</comment>
<evidence type="ECO:0000313" key="3">
    <source>
        <dbReference type="Proteomes" id="UP000299102"/>
    </source>
</evidence>
<name>A0A4C1ULP8_EUMVA</name>
<reference evidence="2 3" key="1">
    <citation type="journal article" date="2019" name="Commun. Biol.">
        <title>The bagworm genome reveals a unique fibroin gene that provides high tensile strength.</title>
        <authorList>
            <person name="Kono N."/>
            <person name="Nakamura H."/>
            <person name="Ohtoshi R."/>
            <person name="Tomita M."/>
            <person name="Numata K."/>
            <person name="Arakawa K."/>
        </authorList>
    </citation>
    <scope>NUCLEOTIDE SEQUENCE [LARGE SCALE GENOMIC DNA]</scope>
</reference>
<sequence>MHEQKACTHRNNSINCGASSPPVPTRSVTAGRGRFMFNAARGLTRCWLDVYEPPRKRPRRPHDMEKSGTQFRFRFRKRANIYAHCPAAPYHRFTFKVALVRIDIQ</sequence>
<dbReference type="Proteomes" id="UP000299102">
    <property type="component" value="Unassembled WGS sequence"/>
</dbReference>
<organism evidence="2 3">
    <name type="scientific">Eumeta variegata</name>
    <name type="common">Bagworm moth</name>
    <name type="synonym">Eumeta japonica</name>
    <dbReference type="NCBI Taxonomy" id="151549"/>
    <lineage>
        <taxon>Eukaryota</taxon>
        <taxon>Metazoa</taxon>
        <taxon>Ecdysozoa</taxon>
        <taxon>Arthropoda</taxon>
        <taxon>Hexapoda</taxon>
        <taxon>Insecta</taxon>
        <taxon>Pterygota</taxon>
        <taxon>Neoptera</taxon>
        <taxon>Endopterygota</taxon>
        <taxon>Lepidoptera</taxon>
        <taxon>Glossata</taxon>
        <taxon>Ditrysia</taxon>
        <taxon>Tineoidea</taxon>
        <taxon>Psychidae</taxon>
        <taxon>Oiketicinae</taxon>
        <taxon>Eumeta</taxon>
    </lineage>
</organism>